<comment type="similarity">
    <text evidence="1">Belongs to the cysteine dioxygenase family.</text>
</comment>
<dbReference type="PANTHER" id="PTHR12918:SF1">
    <property type="entry name" value="CYSTEINE DIOXYGENASE TYPE 1"/>
    <property type="match status" value="1"/>
</dbReference>
<comment type="caution">
    <text evidence="8">The sequence shown here is derived from an EMBL/GenBank/DDBJ whole genome shotgun (WGS) entry which is preliminary data.</text>
</comment>
<keyword evidence="6" id="KW-0883">Thioether bond</keyword>
<dbReference type="InterPro" id="IPR010300">
    <property type="entry name" value="CDO_1"/>
</dbReference>
<evidence type="ECO:0000313" key="8">
    <source>
        <dbReference type="EMBL" id="KDM92916.1"/>
    </source>
</evidence>
<dbReference type="EMBL" id="JMIB01000005">
    <property type="protein sequence ID" value="KDM92916.1"/>
    <property type="molecule type" value="Genomic_DNA"/>
</dbReference>
<dbReference type="Pfam" id="PF05995">
    <property type="entry name" value="CDO_I"/>
    <property type="match status" value="1"/>
</dbReference>
<dbReference type="STRING" id="1654360.EA58_03945"/>
<proteinExistence type="inferred from homology"/>
<feature type="binding site" evidence="7">
    <location>
        <position position="98"/>
    </location>
    <ligand>
        <name>Fe cation</name>
        <dbReference type="ChEBI" id="CHEBI:24875"/>
        <note>catalytic</note>
    </ligand>
</feature>
<dbReference type="CDD" id="cd10548">
    <property type="entry name" value="cupin_CDO"/>
    <property type="match status" value="1"/>
</dbReference>
<sequence>MQPSTIQHHQMTSALTALLDADYRFNYQELLAQVELADKPLSLATIRFMLEKVEFNSDEVKQLVQFDEETYSRRRLFGNEHCEVLILSWLNGQRSKIHDHIGSACGVKILHGQATETLFEPAANGHIYATQSTHYPSGEVTVSHDSDIHQISNLQGGDEPLVTLHIYSPPLKQFYLYQLESGTAVLLDLQHDSWFYEI</sequence>
<evidence type="ECO:0000256" key="6">
    <source>
        <dbReference type="PIRSR" id="PIRSR610300-50"/>
    </source>
</evidence>
<evidence type="ECO:0000256" key="3">
    <source>
        <dbReference type="ARBA" id="ARBA00022964"/>
    </source>
</evidence>
<dbReference type="RefSeq" id="WP_036749065.1">
    <property type="nucleotide sequence ID" value="NZ_JAGSGC010000002.1"/>
</dbReference>
<evidence type="ECO:0008006" key="10">
    <source>
        <dbReference type="Google" id="ProtNLM"/>
    </source>
</evidence>
<evidence type="ECO:0000256" key="1">
    <source>
        <dbReference type="ARBA" id="ARBA00006622"/>
    </source>
</evidence>
<evidence type="ECO:0000256" key="7">
    <source>
        <dbReference type="PIRSR" id="PIRSR610300-51"/>
    </source>
</evidence>
<keyword evidence="4" id="KW-0560">Oxidoreductase</keyword>
<keyword evidence="2 7" id="KW-0479">Metal-binding</keyword>
<dbReference type="GO" id="GO:0008198">
    <property type="term" value="F:ferrous iron binding"/>
    <property type="evidence" value="ECO:0007669"/>
    <property type="project" value="TreeGrafter"/>
</dbReference>
<organism evidence="8 9">
    <name type="scientific">Photobacterium galatheae</name>
    <dbReference type="NCBI Taxonomy" id="1654360"/>
    <lineage>
        <taxon>Bacteria</taxon>
        <taxon>Pseudomonadati</taxon>
        <taxon>Pseudomonadota</taxon>
        <taxon>Gammaproteobacteria</taxon>
        <taxon>Vibrionales</taxon>
        <taxon>Vibrionaceae</taxon>
        <taxon>Photobacterium</taxon>
    </lineage>
</organism>
<protein>
    <recommendedName>
        <fullName evidence="10">Cysteine dioxygenase</fullName>
    </recommendedName>
</protein>
<feature type="binding site" evidence="7">
    <location>
        <position position="149"/>
    </location>
    <ligand>
        <name>Fe cation</name>
        <dbReference type="ChEBI" id="CHEBI:24875"/>
        <note>catalytic</note>
    </ligand>
</feature>
<reference evidence="8 9" key="1">
    <citation type="submission" date="2014-04" db="EMBL/GenBank/DDBJ databases">
        <title>Draft genome sequence of Photobacterium halotolerans S2753: a solonamide, ngercheumicin and holomycin producer.</title>
        <authorList>
            <person name="Machado H.R."/>
            <person name="Gram L."/>
        </authorList>
    </citation>
    <scope>NUCLEOTIDE SEQUENCE [LARGE SCALE GENOMIC DNA]</scope>
    <source>
        <strain evidence="8 9">S2753</strain>
    </source>
</reference>
<feature type="binding site" evidence="7">
    <location>
        <position position="100"/>
    </location>
    <ligand>
        <name>Fe cation</name>
        <dbReference type="ChEBI" id="CHEBI:24875"/>
        <note>catalytic</note>
    </ligand>
</feature>
<name>A0A066RUX0_9GAMM</name>
<dbReference type="PANTHER" id="PTHR12918">
    <property type="entry name" value="CYSTEINE DIOXYGENASE"/>
    <property type="match status" value="1"/>
</dbReference>
<keyword evidence="9" id="KW-1185">Reference proteome</keyword>
<dbReference type="AlphaFoldDB" id="A0A066RUX0"/>
<keyword evidence="5 7" id="KW-0408">Iron</keyword>
<dbReference type="Gene3D" id="2.60.120.10">
    <property type="entry name" value="Jelly Rolls"/>
    <property type="match status" value="1"/>
</dbReference>
<evidence type="ECO:0000313" key="9">
    <source>
        <dbReference type="Proteomes" id="UP000027192"/>
    </source>
</evidence>
<accession>A0A066RUX0</accession>
<gene>
    <name evidence="8" type="ORF">EA58_03945</name>
</gene>
<dbReference type="OrthoDB" id="7059163at2"/>
<dbReference type="GO" id="GO:0016702">
    <property type="term" value="F:oxidoreductase activity, acting on single donors with incorporation of molecular oxygen, incorporation of two atoms of oxygen"/>
    <property type="evidence" value="ECO:0007669"/>
    <property type="project" value="InterPro"/>
</dbReference>
<dbReference type="SUPFAM" id="SSF51182">
    <property type="entry name" value="RmlC-like cupins"/>
    <property type="match status" value="1"/>
</dbReference>
<keyword evidence="3" id="KW-0223">Dioxygenase</keyword>
<dbReference type="InterPro" id="IPR014710">
    <property type="entry name" value="RmlC-like_jellyroll"/>
</dbReference>
<evidence type="ECO:0000256" key="5">
    <source>
        <dbReference type="ARBA" id="ARBA00023004"/>
    </source>
</evidence>
<feature type="cross-link" description="3'-(S-cysteinyl)-tyrosine (Cys-Tyr)" evidence="6">
    <location>
        <begin position="105"/>
        <end position="167"/>
    </location>
</feature>
<dbReference type="InterPro" id="IPR011051">
    <property type="entry name" value="RmlC_Cupin_sf"/>
</dbReference>
<evidence type="ECO:0000256" key="2">
    <source>
        <dbReference type="ARBA" id="ARBA00022723"/>
    </source>
</evidence>
<dbReference type="Proteomes" id="UP000027192">
    <property type="component" value="Unassembled WGS sequence"/>
</dbReference>
<evidence type="ECO:0000256" key="4">
    <source>
        <dbReference type="ARBA" id="ARBA00023002"/>
    </source>
</evidence>